<name>A0A9W8TL65_9PEZI</name>
<keyword evidence="2" id="KW-0472">Membrane</keyword>
<feature type="transmembrane region" description="Helical" evidence="2">
    <location>
        <begin position="23"/>
        <end position="50"/>
    </location>
</feature>
<sequence length="152" mass="16181">MQNGTEGKLLSIGAGPSAFQQGALIPGAIVLGILALYGLIDILLGFVLIVDKELGKDAQVKQLTAPLAALGIICEDTEDVGEIAEAGEKEEENTDALGRLATEVEKELGQSRTEVECSTQPTEYLAPEIEHREPTCNASGAYHQDSYRVPDE</sequence>
<evidence type="ECO:0000313" key="3">
    <source>
        <dbReference type="EMBL" id="KAJ3571810.1"/>
    </source>
</evidence>
<feature type="region of interest" description="Disordered" evidence="1">
    <location>
        <begin position="128"/>
        <end position="152"/>
    </location>
</feature>
<proteinExistence type="predicted"/>
<keyword evidence="2" id="KW-0812">Transmembrane</keyword>
<organism evidence="3 4">
    <name type="scientific">Xylaria arbuscula</name>
    <dbReference type="NCBI Taxonomy" id="114810"/>
    <lineage>
        <taxon>Eukaryota</taxon>
        <taxon>Fungi</taxon>
        <taxon>Dikarya</taxon>
        <taxon>Ascomycota</taxon>
        <taxon>Pezizomycotina</taxon>
        <taxon>Sordariomycetes</taxon>
        <taxon>Xylariomycetidae</taxon>
        <taxon>Xylariales</taxon>
        <taxon>Xylariaceae</taxon>
        <taxon>Xylaria</taxon>
    </lineage>
</organism>
<gene>
    <name evidence="3" type="ORF">NPX13_g5250</name>
</gene>
<evidence type="ECO:0000313" key="4">
    <source>
        <dbReference type="Proteomes" id="UP001148614"/>
    </source>
</evidence>
<dbReference type="AlphaFoldDB" id="A0A9W8TL65"/>
<comment type="caution">
    <text evidence="3">The sequence shown here is derived from an EMBL/GenBank/DDBJ whole genome shotgun (WGS) entry which is preliminary data.</text>
</comment>
<evidence type="ECO:0000256" key="2">
    <source>
        <dbReference type="SAM" id="Phobius"/>
    </source>
</evidence>
<accession>A0A9W8TL65</accession>
<keyword evidence="2" id="KW-1133">Transmembrane helix</keyword>
<dbReference type="Proteomes" id="UP001148614">
    <property type="component" value="Unassembled WGS sequence"/>
</dbReference>
<evidence type="ECO:0000256" key="1">
    <source>
        <dbReference type="SAM" id="MobiDB-lite"/>
    </source>
</evidence>
<keyword evidence="4" id="KW-1185">Reference proteome</keyword>
<dbReference type="EMBL" id="JANPWZ010000813">
    <property type="protein sequence ID" value="KAJ3571810.1"/>
    <property type="molecule type" value="Genomic_DNA"/>
</dbReference>
<reference evidence="3" key="1">
    <citation type="submission" date="2022-07" db="EMBL/GenBank/DDBJ databases">
        <title>Genome Sequence of Xylaria arbuscula.</title>
        <authorList>
            <person name="Buettner E."/>
        </authorList>
    </citation>
    <scope>NUCLEOTIDE SEQUENCE</scope>
    <source>
        <strain evidence="3">VT107</strain>
    </source>
</reference>
<protein>
    <submittedName>
        <fullName evidence="3">Uncharacterized protein</fullName>
    </submittedName>
</protein>